<keyword evidence="6 7" id="KW-0408">Iron</keyword>
<keyword evidence="4 9" id="KW-0732">Signal</keyword>
<feature type="chain" id="PRO_5047252530" evidence="9">
    <location>
        <begin position="20"/>
        <end position="412"/>
    </location>
</feature>
<gene>
    <name evidence="11" type="ORF">K3181_09990</name>
</gene>
<keyword evidence="3 7" id="KW-0479">Metal-binding</keyword>
<accession>A0ABS7JVU4</accession>
<evidence type="ECO:0000256" key="6">
    <source>
        <dbReference type="ARBA" id="ARBA00023004"/>
    </source>
</evidence>
<dbReference type="GO" id="GO:0004601">
    <property type="term" value="F:peroxidase activity"/>
    <property type="evidence" value="ECO:0007669"/>
    <property type="project" value="UniProtKB-KW"/>
</dbReference>
<sequence length="412" mass="44071">MARNIVSLAALSLLLAACGGGGSTGTTGGGGGGTAVVTPTPTPAPTPTPTPPTTGNEDGNAIIQAYLRLDLDALENYAAPTLPAYYDNTAFALDNTPNNDPVSDDLAMLGRVLFYDTALSVNDSISCASCHQQQFGFDDNERFSEGFAGGAFTGAHAMRLGNVRFYQPGEMFWDRRADSVEDQATQPILNPVEMGWVDNGGLAALVTKLQGLEYYPVLFDYVFGDEAITMNRIERALANFERAMISTDSRWDRAYAQVFNANAQNRNLNVNLPGFSASENRGRQLFMGGPNNGGAGCSACHQPPTFALSANSRSNGLDAGETTIFKSPSLKNVGLSTNFMHDGRFDSLLDVIVHYDQGIQAGPALDNRLQAGGAPRRLNLSVADRQALVDFLLTLTDDTLTTDPKFSDPFIR</sequence>
<keyword evidence="12" id="KW-1185">Reference proteome</keyword>
<dbReference type="PANTHER" id="PTHR30600">
    <property type="entry name" value="CYTOCHROME C PEROXIDASE-RELATED"/>
    <property type="match status" value="1"/>
</dbReference>
<dbReference type="EMBL" id="JAIGNU010000002">
    <property type="protein sequence ID" value="MBX7501769.1"/>
    <property type="molecule type" value="Genomic_DNA"/>
</dbReference>
<evidence type="ECO:0000259" key="10">
    <source>
        <dbReference type="PROSITE" id="PS51007"/>
    </source>
</evidence>
<organism evidence="11 12">
    <name type="scientific">Qipengyuania mesophila</name>
    <dbReference type="NCBI Taxonomy" id="2867246"/>
    <lineage>
        <taxon>Bacteria</taxon>
        <taxon>Pseudomonadati</taxon>
        <taxon>Pseudomonadota</taxon>
        <taxon>Alphaproteobacteria</taxon>
        <taxon>Sphingomonadales</taxon>
        <taxon>Erythrobacteraceae</taxon>
        <taxon>Qipengyuania</taxon>
    </lineage>
</organism>
<comment type="caution">
    <text evidence="11">The sequence shown here is derived from an EMBL/GenBank/DDBJ whole genome shotgun (WGS) entry which is preliminary data.</text>
</comment>
<keyword evidence="2 7" id="KW-0349">Heme</keyword>
<evidence type="ECO:0000313" key="11">
    <source>
        <dbReference type="EMBL" id="MBX7501769.1"/>
    </source>
</evidence>
<feature type="compositionally biased region" description="Pro residues" evidence="8">
    <location>
        <begin position="40"/>
        <end position="52"/>
    </location>
</feature>
<evidence type="ECO:0000256" key="5">
    <source>
        <dbReference type="ARBA" id="ARBA00023002"/>
    </source>
</evidence>
<dbReference type="PANTHER" id="PTHR30600:SF10">
    <property type="entry name" value="BLL6722 PROTEIN"/>
    <property type="match status" value="1"/>
</dbReference>
<keyword evidence="11" id="KW-0575">Peroxidase</keyword>
<feature type="domain" description="Cytochrome c" evidence="10">
    <location>
        <begin position="105"/>
        <end position="226"/>
    </location>
</feature>
<evidence type="ECO:0000256" key="3">
    <source>
        <dbReference type="ARBA" id="ARBA00022723"/>
    </source>
</evidence>
<evidence type="ECO:0000256" key="7">
    <source>
        <dbReference type="PROSITE-ProRule" id="PRU00433"/>
    </source>
</evidence>
<evidence type="ECO:0000256" key="2">
    <source>
        <dbReference type="ARBA" id="ARBA00022617"/>
    </source>
</evidence>
<comment type="subcellular location">
    <subcellularLocation>
        <location evidence="1">Cell envelope</location>
    </subcellularLocation>
</comment>
<name>A0ABS7JVU4_9SPHN</name>
<proteinExistence type="predicted"/>
<evidence type="ECO:0000256" key="4">
    <source>
        <dbReference type="ARBA" id="ARBA00022729"/>
    </source>
</evidence>
<dbReference type="InterPro" id="IPR009056">
    <property type="entry name" value="Cyt_c-like_dom"/>
</dbReference>
<protein>
    <submittedName>
        <fullName evidence="11">Cytochrome-c peroxidase</fullName>
    </submittedName>
</protein>
<dbReference type="InterPro" id="IPR004852">
    <property type="entry name" value="Di-haem_cyt_c_peroxidsae"/>
</dbReference>
<feature type="region of interest" description="Disordered" evidence="8">
    <location>
        <begin position="26"/>
        <end position="58"/>
    </location>
</feature>
<evidence type="ECO:0000256" key="9">
    <source>
        <dbReference type="SAM" id="SignalP"/>
    </source>
</evidence>
<reference evidence="11 12" key="1">
    <citation type="submission" date="2021-08" db="EMBL/GenBank/DDBJ databases">
        <title>Comparative Genomics Analysis of the Genus Qipengyuania Reveals Extensive Genetic Diversity and Metabolic Versatility, Including the Description of Fifteen Novel Species.</title>
        <authorList>
            <person name="Liu Y."/>
        </authorList>
    </citation>
    <scope>NUCLEOTIDE SEQUENCE [LARGE SCALE GENOMIC DNA]</scope>
    <source>
        <strain evidence="11 12">YG27</strain>
    </source>
</reference>
<feature type="signal peptide" evidence="9">
    <location>
        <begin position="1"/>
        <end position="19"/>
    </location>
</feature>
<keyword evidence="5" id="KW-0560">Oxidoreductase</keyword>
<dbReference type="InterPro" id="IPR036909">
    <property type="entry name" value="Cyt_c-like_dom_sf"/>
</dbReference>
<dbReference type="PROSITE" id="PS51257">
    <property type="entry name" value="PROKAR_LIPOPROTEIN"/>
    <property type="match status" value="1"/>
</dbReference>
<dbReference type="Pfam" id="PF03150">
    <property type="entry name" value="CCP_MauG"/>
    <property type="match status" value="2"/>
</dbReference>
<evidence type="ECO:0000256" key="1">
    <source>
        <dbReference type="ARBA" id="ARBA00004196"/>
    </source>
</evidence>
<evidence type="ECO:0000313" key="12">
    <source>
        <dbReference type="Proteomes" id="UP000782554"/>
    </source>
</evidence>
<dbReference type="InterPro" id="IPR051395">
    <property type="entry name" value="Cytochrome_c_Peroxidase/MauG"/>
</dbReference>
<dbReference type="PROSITE" id="PS51007">
    <property type="entry name" value="CYTC"/>
    <property type="match status" value="2"/>
</dbReference>
<feature type="domain" description="Cytochrome c" evidence="10">
    <location>
        <begin position="277"/>
        <end position="396"/>
    </location>
</feature>
<dbReference type="Proteomes" id="UP000782554">
    <property type="component" value="Unassembled WGS sequence"/>
</dbReference>
<evidence type="ECO:0000256" key="8">
    <source>
        <dbReference type="SAM" id="MobiDB-lite"/>
    </source>
</evidence>
<dbReference type="RefSeq" id="WP_221602971.1">
    <property type="nucleotide sequence ID" value="NZ_JAIGNU010000002.1"/>
</dbReference>
<dbReference type="Gene3D" id="1.10.760.10">
    <property type="entry name" value="Cytochrome c-like domain"/>
    <property type="match status" value="2"/>
</dbReference>
<dbReference type="SUPFAM" id="SSF46626">
    <property type="entry name" value="Cytochrome c"/>
    <property type="match status" value="2"/>
</dbReference>